<dbReference type="InterPro" id="IPR050256">
    <property type="entry name" value="Glycosyltransferase_2"/>
</dbReference>
<accession>A0ABW6A1W9</accession>
<feature type="transmembrane region" description="Helical" evidence="1">
    <location>
        <begin position="226"/>
        <end position="244"/>
    </location>
</feature>
<dbReference type="Pfam" id="PF00535">
    <property type="entry name" value="Glycos_transf_2"/>
    <property type="match status" value="1"/>
</dbReference>
<evidence type="ECO:0000256" key="1">
    <source>
        <dbReference type="SAM" id="Phobius"/>
    </source>
</evidence>
<dbReference type="PANTHER" id="PTHR48090:SF7">
    <property type="entry name" value="RFBJ PROTEIN"/>
    <property type="match status" value="1"/>
</dbReference>
<feature type="domain" description="DUF2062" evidence="3">
    <location>
        <begin position="272"/>
        <end position="395"/>
    </location>
</feature>
<feature type="transmembrane region" description="Helical" evidence="1">
    <location>
        <begin position="281"/>
        <end position="305"/>
    </location>
</feature>
<evidence type="ECO:0000259" key="3">
    <source>
        <dbReference type="Pfam" id="PF09835"/>
    </source>
</evidence>
<proteinExistence type="predicted"/>
<evidence type="ECO:0000313" key="4">
    <source>
        <dbReference type="EMBL" id="MFD2919014.1"/>
    </source>
</evidence>
<gene>
    <name evidence="4" type="ORF">ACFS6H_04770</name>
</gene>
<protein>
    <submittedName>
        <fullName evidence="4">DUF2062 domain-containing protein</fullName>
    </submittedName>
</protein>
<dbReference type="InterPro" id="IPR029044">
    <property type="entry name" value="Nucleotide-diphossugar_trans"/>
</dbReference>
<organism evidence="4 5">
    <name type="scientific">Terrimonas rubra</name>
    <dbReference type="NCBI Taxonomy" id="1035890"/>
    <lineage>
        <taxon>Bacteria</taxon>
        <taxon>Pseudomonadati</taxon>
        <taxon>Bacteroidota</taxon>
        <taxon>Chitinophagia</taxon>
        <taxon>Chitinophagales</taxon>
        <taxon>Chitinophagaceae</taxon>
        <taxon>Terrimonas</taxon>
    </lineage>
</organism>
<feature type="transmembrane region" description="Helical" evidence="1">
    <location>
        <begin position="312"/>
        <end position="334"/>
    </location>
</feature>
<feature type="transmembrane region" description="Helical" evidence="1">
    <location>
        <begin position="366"/>
        <end position="389"/>
    </location>
</feature>
<keyword evidence="5" id="KW-1185">Reference proteome</keyword>
<dbReference type="Proteomes" id="UP001597511">
    <property type="component" value="Unassembled WGS sequence"/>
</dbReference>
<dbReference type="Gene3D" id="3.90.550.10">
    <property type="entry name" value="Spore Coat Polysaccharide Biosynthesis Protein SpsA, Chain A"/>
    <property type="match status" value="1"/>
</dbReference>
<dbReference type="CDD" id="cd04179">
    <property type="entry name" value="DPM_DPG-synthase_like"/>
    <property type="match status" value="1"/>
</dbReference>
<evidence type="ECO:0000259" key="2">
    <source>
        <dbReference type="Pfam" id="PF00535"/>
    </source>
</evidence>
<keyword evidence="1" id="KW-0472">Membrane</keyword>
<sequence>MSIPVAATYQAKFDHHKICVVIPTYNNEATVAGVIADVQQYTRNIVVVNDGSTDSTPQLLQGLSDIHLVSYTKNAGKGWALRQAFKAARKLGYDYAITIDSDGQHFASDLPLFIEKLEAEGPAIIMGARNMQQESVPGKSSFGNKFSNFWFRVETGINCPDTQTGYRLYPIALLEKMRFFTRKYEFEIEVLVRSAWKGIKINWIPIKVYYAPKEERVSHFRPFKDFSRISVLNTVLVLITFLWIKPRNFFRRIFRNGNWWKNLNDQLSEPNETNARKAASVGFGVFMGIVPIWGFQLLVGIALAVLMRLNKVLFVIAANISIPPMIPLIIFLSYKAGAYWMGDKAVNLGFSEGISLQTIRLNLTQYIYGSITLAVVAGLLFGLLTWGLLSLKRKR</sequence>
<evidence type="ECO:0000313" key="5">
    <source>
        <dbReference type="Proteomes" id="UP001597511"/>
    </source>
</evidence>
<dbReference type="PANTHER" id="PTHR48090">
    <property type="entry name" value="UNDECAPRENYL-PHOSPHATE 4-DEOXY-4-FORMAMIDO-L-ARABINOSE TRANSFERASE-RELATED"/>
    <property type="match status" value="1"/>
</dbReference>
<dbReference type="RefSeq" id="WP_386095775.1">
    <property type="nucleotide sequence ID" value="NZ_JBHUOZ010000001.1"/>
</dbReference>
<dbReference type="EMBL" id="JBHUOZ010000001">
    <property type="protein sequence ID" value="MFD2919014.1"/>
    <property type="molecule type" value="Genomic_DNA"/>
</dbReference>
<dbReference type="SUPFAM" id="SSF53448">
    <property type="entry name" value="Nucleotide-diphospho-sugar transferases"/>
    <property type="match status" value="1"/>
</dbReference>
<name>A0ABW6A1W9_9BACT</name>
<reference evidence="5" key="1">
    <citation type="journal article" date="2019" name="Int. J. Syst. Evol. Microbiol.">
        <title>The Global Catalogue of Microorganisms (GCM) 10K type strain sequencing project: providing services to taxonomists for standard genome sequencing and annotation.</title>
        <authorList>
            <consortium name="The Broad Institute Genomics Platform"/>
            <consortium name="The Broad Institute Genome Sequencing Center for Infectious Disease"/>
            <person name="Wu L."/>
            <person name="Ma J."/>
        </authorList>
    </citation>
    <scope>NUCLEOTIDE SEQUENCE [LARGE SCALE GENOMIC DNA]</scope>
    <source>
        <strain evidence="5">KCTC 23299</strain>
    </source>
</reference>
<keyword evidence="1" id="KW-0812">Transmembrane</keyword>
<dbReference type="InterPro" id="IPR018639">
    <property type="entry name" value="DUF2062"/>
</dbReference>
<dbReference type="InterPro" id="IPR001173">
    <property type="entry name" value="Glyco_trans_2-like"/>
</dbReference>
<keyword evidence="1" id="KW-1133">Transmembrane helix</keyword>
<comment type="caution">
    <text evidence="4">The sequence shown here is derived from an EMBL/GenBank/DDBJ whole genome shotgun (WGS) entry which is preliminary data.</text>
</comment>
<feature type="domain" description="Glycosyltransferase 2-like" evidence="2">
    <location>
        <begin position="19"/>
        <end position="173"/>
    </location>
</feature>
<dbReference type="Pfam" id="PF09835">
    <property type="entry name" value="DUF2062"/>
    <property type="match status" value="1"/>
</dbReference>